<comment type="similarity">
    <text evidence="1">Belongs to the short-chain dehydrogenases/reductases (SDR) family.</text>
</comment>
<keyword evidence="2 5" id="KW-0560">Oxidoreductase</keyword>
<dbReference type="HOGENOM" id="CLU_010194_1_1_5"/>
<protein>
    <submittedName>
        <fullName evidence="5">3-oxoacyl-[acyl-carrier protein] reductase</fullName>
        <ecNumber evidence="5">1.1.1.100</ecNumber>
    </submittedName>
</protein>
<dbReference type="NCBIfam" id="NF005559">
    <property type="entry name" value="PRK07231.1"/>
    <property type="match status" value="1"/>
</dbReference>
<evidence type="ECO:0000313" key="5">
    <source>
        <dbReference type="EMBL" id="CDO58935.1"/>
    </source>
</evidence>
<dbReference type="GO" id="GO:0004316">
    <property type="term" value="F:3-oxoacyl-[acyl-carrier-protein] reductase (NADPH) activity"/>
    <property type="evidence" value="ECO:0007669"/>
    <property type="project" value="UniProtKB-EC"/>
</dbReference>
<dbReference type="PANTHER" id="PTHR24321">
    <property type="entry name" value="DEHYDROGENASES, SHORT CHAIN"/>
    <property type="match status" value="1"/>
</dbReference>
<name>X5MKW2_9HYPH</name>
<evidence type="ECO:0000313" key="6">
    <source>
        <dbReference type="Proteomes" id="UP000032160"/>
    </source>
</evidence>
<dbReference type="InterPro" id="IPR036291">
    <property type="entry name" value="NAD(P)-bd_dom_sf"/>
</dbReference>
<reference evidence="5 6" key="1">
    <citation type="journal article" date="2014" name="Front. Genet.">
        <title>Genome and metabolic network of "Candidatus Phaeomarinobacter ectocarpi" Ec32, a new candidate genus of Alphaproteobacteria frequently associated with brown algae.</title>
        <authorList>
            <person name="Dittami S.M."/>
            <person name="Barbeyron T."/>
            <person name="Boyen C."/>
            <person name="Cambefort J."/>
            <person name="Collet G."/>
            <person name="Delage L."/>
            <person name="Gobet A."/>
            <person name="Groisillier A."/>
            <person name="Leblanc C."/>
            <person name="Michel G."/>
            <person name="Scornet D."/>
            <person name="Siegel A."/>
            <person name="Tapia J.E."/>
            <person name="Tonon T."/>
        </authorList>
    </citation>
    <scope>NUCLEOTIDE SEQUENCE [LARGE SCALE GENOMIC DNA]</scope>
    <source>
        <strain evidence="5 6">Ec32</strain>
    </source>
</reference>
<dbReference type="Pfam" id="PF13561">
    <property type="entry name" value="adh_short_C2"/>
    <property type="match status" value="1"/>
</dbReference>
<dbReference type="Gene3D" id="3.40.50.720">
    <property type="entry name" value="NAD(P)-binding Rossmann-like Domain"/>
    <property type="match status" value="1"/>
</dbReference>
<dbReference type="Proteomes" id="UP000032160">
    <property type="component" value="Chromosome I"/>
</dbReference>
<evidence type="ECO:0000256" key="1">
    <source>
        <dbReference type="ARBA" id="ARBA00006484"/>
    </source>
</evidence>
<keyword evidence="6" id="KW-1185">Reference proteome</keyword>
<dbReference type="InterPro" id="IPR057326">
    <property type="entry name" value="KR_dom"/>
</dbReference>
<dbReference type="PANTHER" id="PTHR24321:SF8">
    <property type="entry name" value="ESTRADIOL 17-BETA-DEHYDROGENASE 8-RELATED"/>
    <property type="match status" value="1"/>
</dbReference>
<dbReference type="RefSeq" id="WP_320408857.1">
    <property type="nucleotide sequence ID" value="NZ_HG966617.1"/>
</dbReference>
<evidence type="ECO:0000259" key="4">
    <source>
        <dbReference type="SMART" id="SM00822"/>
    </source>
</evidence>
<evidence type="ECO:0000256" key="2">
    <source>
        <dbReference type="ARBA" id="ARBA00023002"/>
    </source>
</evidence>
<feature type="domain" description="Ketoreductase" evidence="4">
    <location>
        <begin position="18"/>
        <end position="202"/>
    </location>
</feature>
<dbReference type="EMBL" id="HG966617">
    <property type="protein sequence ID" value="CDO58935.1"/>
    <property type="molecule type" value="Genomic_DNA"/>
</dbReference>
<accession>X5MKW2</accession>
<dbReference type="PRINTS" id="PR00080">
    <property type="entry name" value="SDRFAMILY"/>
</dbReference>
<dbReference type="PROSITE" id="PS51257">
    <property type="entry name" value="PROKAR_LIPOPROTEIN"/>
    <property type="match status" value="1"/>
</dbReference>
<dbReference type="PATRIC" id="fig|1458461.3.peg.721"/>
<dbReference type="SMART" id="SM00822">
    <property type="entry name" value="PKS_KR"/>
    <property type="match status" value="1"/>
</dbReference>
<keyword evidence="3" id="KW-0520">NAD</keyword>
<proteinExistence type="inferred from homology"/>
<gene>
    <name evidence="5" type="ORF">BN1012_Phect721</name>
</gene>
<dbReference type="CDD" id="cd05233">
    <property type="entry name" value="SDR_c"/>
    <property type="match status" value="1"/>
</dbReference>
<evidence type="ECO:0000256" key="3">
    <source>
        <dbReference type="ARBA" id="ARBA00023027"/>
    </source>
</evidence>
<dbReference type="STRING" id="1458461.BN1012_Phect721"/>
<dbReference type="EC" id="1.1.1.100" evidence="5"/>
<dbReference type="InterPro" id="IPR020904">
    <property type="entry name" value="Sc_DH/Rdtase_CS"/>
</dbReference>
<organism evidence="5 6">
    <name type="scientific">Candidatus Phaeomarinibacter ectocarpi</name>
    <dbReference type="NCBI Taxonomy" id="1458461"/>
    <lineage>
        <taxon>Bacteria</taxon>
        <taxon>Pseudomonadati</taxon>
        <taxon>Pseudomonadota</taxon>
        <taxon>Alphaproteobacteria</taxon>
        <taxon>Hyphomicrobiales</taxon>
        <taxon>Parvibaculaceae</taxon>
        <taxon>Candidatus Phaeomarinibacter</taxon>
    </lineage>
</organism>
<sequence>MRAVPLAKGRNGMDLGDKVAIITGAAHGIGYACAARFAQEGARVMIADIDETAGAEAASVIQEAGGNAQFVACDVSDRLDVHNLVAATLEAHERVDVLINNAAVVHSSDFLDLSEDDFERVMKVNLTGAFITGQAVARVMKKQNEEDQRHGAIINMSSVNAEVAIPDQVPYVVAKGAINQLTRVMAVSLAQHDIRVNAIGPGSISTGMLRSVNADDAGRARLMSRTPMGRVGSPDEIAGVAVFLASDDASYITGECIYADGGRLALNLTVEGQS</sequence>
<dbReference type="InterPro" id="IPR002347">
    <property type="entry name" value="SDR_fam"/>
</dbReference>
<dbReference type="KEGG" id="pect:BN1012_Phect721"/>
<dbReference type="PROSITE" id="PS00061">
    <property type="entry name" value="ADH_SHORT"/>
    <property type="match status" value="1"/>
</dbReference>
<dbReference type="PRINTS" id="PR00081">
    <property type="entry name" value="GDHRDH"/>
</dbReference>
<dbReference type="AlphaFoldDB" id="X5MKW2"/>
<dbReference type="FunFam" id="3.40.50.720:FF:000084">
    <property type="entry name" value="Short-chain dehydrogenase reductase"/>
    <property type="match status" value="1"/>
</dbReference>
<dbReference type="SUPFAM" id="SSF51735">
    <property type="entry name" value="NAD(P)-binding Rossmann-fold domains"/>
    <property type="match status" value="1"/>
</dbReference>